<organism evidence="1 2">
    <name type="scientific">Monosporascus ibericus</name>
    <dbReference type="NCBI Taxonomy" id="155417"/>
    <lineage>
        <taxon>Eukaryota</taxon>
        <taxon>Fungi</taxon>
        <taxon>Dikarya</taxon>
        <taxon>Ascomycota</taxon>
        <taxon>Pezizomycotina</taxon>
        <taxon>Sordariomycetes</taxon>
        <taxon>Xylariomycetidae</taxon>
        <taxon>Xylariales</taxon>
        <taxon>Xylariales incertae sedis</taxon>
        <taxon>Monosporascus</taxon>
    </lineage>
</organism>
<dbReference type="EMBL" id="QJNU01000240">
    <property type="protein sequence ID" value="RYP03818.1"/>
    <property type="molecule type" value="Genomic_DNA"/>
</dbReference>
<protein>
    <submittedName>
        <fullName evidence="1">Uncharacterized protein</fullName>
    </submittedName>
</protein>
<evidence type="ECO:0000313" key="1">
    <source>
        <dbReference type="EMBL" id="RYP03818.1"/>
    </source>
</evidence>
<dbReference type="Proteomes" id="UP000293360">
    <property type="component" value="Unassembled WGS sequence"/>
</dbReference>
<dbReference type="AlphaFoldDB" id="A0A4Q4TBB8"/>
<dbReference type="OrthoDB" id="4647770at2759"/>
<sequence length="182" mass="20472">MHKCTSESNEFSTYDYRFEERSKEPIYTIPDDCCVFDLCRPISFDYEVYSAFFVLCAITAGLATSSPIEPRGEIITFDLPSGYGTNGTVVMDREKATEYLQDKAGVDIGKLMSYLQTLPPPKENMEYQFPKESGLEGSSVTPHRDEATRAHDGVVLDSSSEECSKCWLSCAMLSWFPPFFAI</sequence>
<reference evidence="1 2" key="1">
    <citation type="submission" date="2018-06" db="EMBL/GenBank/DDBJ databases">
        <title>Complete Genomes of Monosporascus.</title>
        <authorList>
            <person name="Robinson A.J."/>
            <person name="Natvig D.O."/>
        </authorList>
    </citation>
    <scope>NUCLEOTIDE SEQUENCE [LARGE SCALE GENOMIC DNA]</scope>
    <source>
        <strain evidence="1 2">CBS 110550</strain>
    </source>
</reference>
<keyword evidence="2" id="KW-1185">Reference proteome</keyword>
<proteinExistence type="predicted"/>
<evidence type="ECO:0000313" key="2">
    <source>
        <dbReference type="Proteomes" id="UP000293360"/>
    </source>
</evidence>
<comment type="caution">
    <text evidence="1">The sequence shown here is derived from an EMBL/GenBank/DDBJ whole genome shotgun (WGS) entry which is preliminary data.</text>
</comment>
<name>A0A4Q4TBB8_9PEZI</name>
<gene>
    <name evidence="1" type="ORF">DL764_004868</name>
</gene>
<accession>A0A4Q4TBB8</accession>